<keyword evidence="3" id="KW-1185">Reference proteome</keyword>
<proteinExistence type="predicted"/>
<gene>
    <name evidence="2" type="ORF">Tco_1125685</name>
</gene>
<keyword evidence="1" id="KW-0732">Signal</keyword>
<dbReference type="EMBL" id="BQNB010021710">
    <property type="protein sequence ID" value="GJU09255.1"/>
    <property type="molecule type" value="Genomic_DNA"/>
</dbReference>
<reference evidence="2" key="2">
    <citation type="submission" date="2022-01" db="EMBL/GenBank/DDBJ databases">
        <authorList>
            <person name="Yamashiro T."/>
            <person name="Shiraishi A."/>
            <person name="Satake H."/>
            <person name="Nakayama K."/>
        </authorList>
    </citation>
    <scope>NUCLEOTIDE SEQUENCE</scope>
</reference>
<protein>
    <submittedName>
        <fullName evidence="2">Uncharacterized protein</fullName>
    </submittedName>
</protein>
<name>A0ABQ5J9M6_9ASTR</name>
<organism evidence="2 3">
    <name type="scientific">Tanacetum coccineum</name>
    <dbReference type="NCBI Taxonomy" id="301880"/>
    <lineage>
        <taxon>Eukaryota</taxon>
        <taxon>Viridiplantae</taxon>
        <taxon>Streptophyta</taxon>
        <taxon>Embryophyta</taxon>
        <taxon>Tracheophyta</taxon>
        <taxon>Spermatophyta</taxon>
        <taxon>Magnoliopsida</taxon>
        <taxon>eudicotyledons</taxon>
        <taxon>Gunneridae</taxon>
        <taxon>Pentapetalae</taxon>
        <taxon>asterids</taxon>
        <taxon>campanulids</taxon>
        <taxon>Asterales</taxon>
        <taxon>Asteraceae</taxon>
        <taxon>Asteroideae</taxon>
        <taxon>Anthemideae</taxon>
        <taxon>Anthemidinae</taxon>
        <taxon>Tanacetum</taxon>
    </lineage>
</organism>
<feature type="chain" id="PRO_5046148970" evidence="1">
    <location>
        <begin position="24"/>
        <end position="99"/>
    </location>
</feature>
<evidence type="ECO:0000256" key="1">
    <source>
        <dbReference type="SAM" id="SignalP"/>
    </source>
</evidence>
<sequence length="99" mass="11466">MGIFDRSLMFSLAFWVCMCASAALLECNYGVIGEHSKKVRILKLNEDYLKITILKTNTPYPSRRYGVSVPALTKDHRRLKINTPYPEDLIRRIQDMESI</sequence>
<comment type="caution">
    <text evidence="2">The sequence shown here is derived from an EMBL/GenBank/DDBJ whole genome shotgun (WGS) entry which is preliminary data.</text>
</comment>
<evidence type="ECO:0000313" key="3">
    <source>
        <dbReference type="Proteomes" id="UP001151760"/>
    </source>
</evidence>
<evidence type="ECO:0000313" key="2">
    <source>
        <dbReference type="EMBL" id="GJU09255.1"/>
    </source>
</evidence>
<feature type="signal peptide" evidence="1">
    <location>
        <begin position="1"/>
        <end position="23"/>
    </location>
</feature>
<dbReference type="Proteomes" id="UP001151760">
    <property type="component" value="Unassembled WGS sequence"/>
</dbReference>
<reference evidence="2" key="1">
    <citation type="journal article" date="2022" name="Int. J. Mol. Sci.">
        <title>Draft Genome of Tanacetum Coccineum: Genomic Comparison of Closely Related Tanacetum-Family Plants.</title>
        <authorList>
            <person name="Yamashiro T."/>
            <person name="Shiraishi A."/>
            <person name="Nakayama K."/>
            <person name="Satake H."/>
        </authorList>
    </citation>
    <scope>NUCLEOTIDE SEQUENCE</scope>
</reference>
<accession>A0ABQ5J9M6</accession>